<dbReference type="InterPro" id="IPR050213">
    <property type="entry name" value="GST_superfamily"/>
</dbReference>
<dbReference type="InterPro" id="IPR004045">
    <property type="entry name" value="Glutathione_S-Trfase_N"/>
</dbReference>
<sequence>MPTVLPPISEPTAANEKIGGVPILHYFDFGSKGRGEVLRLFFYDAEISFIDKRYTFQEFPEYQKSIIVPKMNPTGSIPIVELNDEFLTQSAPVLRLFSYRLDGAYNGTTPETTYWVDAMADIVIDFRALFAKAYFAEDKTEFEEHLKKDVPKYLVVFEKHLKKYGGPFFIGKEITYADFMLWQVIHDDGLLNGNGLDGYPLMQMHANALMKRPNIKKYFASDRFRTRHGTVRNCLSA</sequence>
<dbReference type="Pfam" id="PF14497">
    <property type="entry name" value="GST_C_3"/>
    <property type="match status" value="1"/>
</dbReference>
<dbReference type="GO" id="GO:0006749">
    <property type="term" value="P:glutathione metabolic process"/>
    <property type="evidence" value="ECO:0007669"/>
    <property type="project" value="TreeGrafter"/>
</dbReference>
<feature type="domain" description="GST N-terminal" evidence="1">
    <location>
        <begin position="22"/>
        <end position="105"/>
    </location>
</feature>
<accession>A0A8S2QL71</accession>
<dbReference type="SUPFAM" id="SSF47616">
    <property type="entry name" value="GST C-terminal domain-like"/>
    <property type="match status" value="1"/>
</dbReference>
<dbReference type="InterPro" id="IPR004046">
    <property type="entry name" value="GST_C"/>
</dbReference>
<dbReference type="PROSITE" id="PS50405">
    <property type="entry name" value="GST_CTER"/>
    <property type="match status" value="1"/>
</dbReference>
<name>A0A8S2QL71_9BILA</name>
<evidence type="ECO:0000259" key="1">
    <source>
        <dbReference type="PROSITE" id="PS50404"/>
    </source>
</evidence>
<protein>
    <recommendedName>
        <fullName evidence="6">Glutathione S-transferase</fullName>
    </recommendedName>
</protein>
<dbReference type="InterPro" id="IPR040079">
    <property type="entry name" value="Glutathione_S-Trfase"/>
</dbReference>
<evidence type="ECO:0000313" key="5">
    <source>
        <dbReference type="Proteomes" id="UP000682733"/>
    </source>
</evidence>
<dbReference type="CDD" id="cd03039">
    <property type="entry name" value="GST_N_Sigma_like"/>
    <property type="match status" value="1"/>
</dbReference>
<dbReference type="Proteomes" id="UP000682733">
    <property type="component" value="Unassembled WGS sequence"/>
</dbReference>
<dbReference type="EMBL" id="CAJNOK010019766">
    <property type="protein sequence ID" value="CAF1305301.1"/>
    <property type="molecule type" value="Genomic_DNA"/>
</dbReference>
<dbReference type="EMBL" id="CAJOBA010041346">
    <property type="protein sequence ID" value="CAF4112314.1"/>
    <property type="molecule type" value="Genomic_DNA"/>
</dbReference>
<dbReference type="SFLD" id="SFLDS00019">
    <property type="entry name" value="Glutathione_Transferase_(cytos"/>
    <property type="match status" value="1"/>
</dbReference>
<dbReference type="CDD" id="cd03192">
    <property type="entry name" value="GST_C_Sigma_like"/>
    <property type="match status" value="1"/>
</dbReference>
<dbReference type="InterPro" id="IPR010987">
    <property type="entry name" value="Glutathione-S-Trfase_C-like"/>
</dbReference>
<dbReference type="InterPro" id="IPR036249">
    <property type="entry name" value="Thioredoxin-like_sf"/>
</dbReference>
<gene>
    <name evidence="3" type="ORF">OVA965_LOCUS28732</name>
    <name evidence="4" type="ORF">TMI583_LOCUS29489</name>
</gene>
<dbReference type="PANTHER" id="PTHR11571">
    <property type="entry name" value="GLUTATHIONE S-TRANSFERASE"/>
    <property type="match status" value="1"/>
</dbReference>
<dbReference type="PROSITE" id="PS50404">
    <property type="entry name" value="GST_NTER"/>
    <property type="match status" value="1"/>
</dbReference>
<dbReference type="Gene3D" id="1.20.1050.10">
    <property type="match status" value="1"/>
</dbReference>
<proteinExistence type="predicted"/>
<reference evidence="4" key="1">
    <citation type="submission" date="2021-02" db="EMBL/GenBank/DDBJ databases">
        <authorList>
            <person name="Nowell W R."/>
        </authorList>
    </citation>
    <scope>NUCLEOTIDE SEQUENCE</scope>
</reference>
<evidence type="ECO:0008006" key="6">
    <source>
        <dbReference type="Google" id="ProtNLM"/>
    </source>
</evidence>
<dbReference type="AlphaFoldDB" id="A0A8S2QL71"/>
<dbReference type="Gene3D" id="3.40.30.10">
    <property type="entry name" value="Glutaredoxin"/>
    <property type="match status" value="1"/>
</dbReference>
<organism evidence="4 5">
    <name type="scientific">Didymodactylos carnosus</name>
    <dbReference type="NCBI Taxonomy" id="1234261"/>
    <lineage>
        <taxon>Eukaryota</taxon>
        <taxon>Metazoa</taxon>
        <taxon>Spiralia</taxon>
        <taxon>Gnathifera</taxon>
        <taxon>Rotifera</taxon>
        <taxon>Eurotatoria</taxon>
        <taxon>Bdelloidea</taxon>
        <taxon>Philodinida</taxon>
        <taxon>Philodinidae</taxon>
        <taxon>Didymodactylos</taxon>
    </lineage>
</organism>
<dbReference type="PANTHER" id="PTHR11571:SF150">
    <property type="entry name" value="GLUTATHIONE S-TRANSFERASE"/>
    <property type="match status" value="1"/>
</dbReference>
<dbReference type="Proteomes" id="UP000677228">
    <property type="component" value="Unassembled WGS sequence"/>
</dbReference>
<dbReference type="GO" id="GO:0004364">
    <property type="term" value="F:glutathione transferase activity"/>
    <property type="evidence" value="ECO:0007669"/>
    <property type="project" value="TreeGrafter"/>
</dbReference>
<dbReference type="SUPFAM" id="SSF52833">
    <property type="entry name" value="Thioredoxin-like"/>
    <property type="match status" value="1"/>
</dbReference>
<feature type="domain" description="GST C-terminal" evidence="2">
    <location>
        <begin position="109"/>
        <end position="228"/>
    </location>
</feature>
<evidence type="ECO:0000313" key="4">
    <source>
        <dbReference type="EMBL" id="CAF4112314.1"/>
    </source>
</evidence>
<evidence type="ECO:0000313" key="3">
    <source>
        <dbReference type="EMBL" id="CAF1305301.1"/>
    </source>
</evidence>
<dbReference type="InterPro" id="IPR036282">
    <property type="entry name" value="Glutathione-S-Trfase_C_sf"/>
</dbReference>
<evidence type="ECO:0000259" key="2">
    <source>
        <dbReference type="PROSITE" id="PS50405"/>
    </source>
</evidence>
<comment type="caution">
    <text evidence="4">The sequence shown here is derived from an EMBL/GenBank/DDBJ whole genome shotgun (WGS) entry which is preliminary data.</text>
</comment>